<sequence length="152" mass="17132">MGLKYQNILVAIDGSKEADWAFQKGIEIAKRNQASLLLVHVIDTRSFALIEAYDTVIGDRAEKLAKDMLENYHKQAVDAGLTNVQYEIEFGSPKIRIPRDLAKKHKVDLILCGATGMNVVERFFIGSVSEHIVRYAPCDVLIVRTEKDIEEK</sequence>
<dbReference type="PATRIC" id="fig|1117379.3.peg.4576"/>
<evidence type="ECO:0000313" key="5">
    <source>
        <dbReference type="Proteomes" id="UP000006316"/>
    </source>
</evidence>
<evidence type="ECO:0000256" key="2">
    <source>
        <dbReference type="PIRNR" id="PIRNR006276"/>
    </source>
</evidence>
<dbReference type="Proteomes" id="UP000006316">
    <property type="component" value="Unassembled WGS sequence"/>
</dbReference>
<dbReference type="AlphaFoldDB" id="K6CXZ0"/>
<dbReference type="OrthoDB" id="9789668at2"/>
<dbReference type="PIRSF" id="PIRSF006276">
    <property type="entry name" value="UspA"/>
    <property type="match status" value="1"/>
</dbReference>
<dbReference type="STRING" id="1117379.BABA_22056"/>
<name>K6CXZ0_9BACI</name>
<reference evidence="4 5" key="1">
    <citation type="journal article" date="2012" name="Front. Microbiol.">
        <title>Redundancy and modularity in membrane-associated dissimilatory nitrate reduction in Bacillus.</title>
        <authorList>
            <person name="Heylen K."/>
            <person name="Keltjens J."/>
        </authorList>
    </citation>
    <scope>NUCLEOTIDE SEQUENCE [LARGE SCALE GENOMIC DNA]</scope>
    <source>
        <strain evidence="5">LMG 21833T</strain>
    </source>
</reference>
<evidence type="ECO:0000256" key="1">
    <source>
        <dbReference type="ARBA" id="ARBA00008791"/>
    </source>
</evidence>
<gene>
    <name evidence="4" type="ORF">BABA_22056</name>
</gene>
<accession>K6CXZ0</accession>
<feature type="domain" description="UspA" evidence="3">
    <location>
        <begin position="5"/>
        <end position="144"/>
    </location>
</feature>
<comment type="subcellular location">
    <subcellularLocation>
        <location evidence="2">Cytoplasm</location>
    </subcellularLocation>
</comment>
<dbReference type="EMBL" id="AJLS01000138">
    <property type="protein sequence ID" value="EKN65092.1"/>
    <property type="molecule type" value="Genomic_DNA"/>
</dbReference>
<dbReference type="Gene3D" id="3.40.50.620">
    <property type="entry name" value="HUPs"/>
    <property type="match status" value="1"/>
</dbReference>
<dbReference type="eggNOG" id="COG0589">
    <property type="taxonomic scope" value="Bacteria"/>
</dbReference>
<keyword evidence="5" id="KW-1185">Reference proteome</keyword>
<proteinExistence type="inferred from homology"/>
<dbReference type="PRINTS" id="PR01438">
    <property type="entry name" value="UNVRSLSTRESS"/>
</dbReference>
<dbReference type="SUPFAM" id="SSF52402">
    <property type="entry name" value="Adenine nucleotide alpha hydrolases-like"/>
    <property type="match status" value="1"/>
</dbReference>
<dbReference type="InterPro" id="IPR006015">
    <property type="entry name" value="Universal_stress_UspA"/>
</dbReference>
<dbReference type="CDD" id="cd00293">
    <property type="entry name" value="USP-like"/>
    <property type="match status" value="1"/>
</dbReference>
<comment type="similarity">
    <text evidence="1 2">Belongs to the universal stress protein A family.</text>
</comment>
<organism evidence="4 5">
    <name type="scientific">Neobacillus bataviensis LMG 21833</name>
    <dbReference type="NCBI Taxonomy" id="1117379"/>
    <lineage>
        <taxon>Bacteria</taxon>
        <taxon>Bacillati</taxon>
        <taxon>Bacillota</taxon>
        <taxon>Bacilli</taxon>
        <taxon>Bacillales</taxon>
        <taxon>Bacillaceae</taxon>
        <taxon>Neobacillus</taxon>
    </lineage>
</organism>
<dbReference type="GO" id="GO:0005737">
    <property type="term" value="C:cytoplasm"/>
    <property type="evidence" value="ECO:0007669"/>
    <property type="project" value="UniProtKB-SubCell"/>
</dbReference>
<dbReference type="InterPro" id="IPR014729">
    <property type="entry name" value="Rossmann-like_a/b/a_fold"/>
</dbReference>
<dbReference type="Pfam" id="PF00582">
    <property type="entry name" value="Usp"/>
    <property type="match status" value="1"/>
</dbReference>
<comment type="caution">
    <text evidence="4">The sequence shown here is derived from an EMBL/GenBank/DDBJ whole genome shotgun (WGS) entry which is preliminary data.</text>
</comment>
<dbReference type="PANTHER" id="PTHR46268">
    <property type="entry name" value="STRESS RESPONSE PROTEIN NHAX"/>
    <property type="match status" value="1"/>
</dbReference>
<protein>
    <recommendedName>
        <fullName evidence="2">Universal stress protein</fullName>
    </recommendedName>
</protein>
<dbReference type="PANTHER" id="PTHR46268:SF6">
    <property type="entry name" value="UNIVERSAL STRESS PROTEIN UP12"/>
    <property type="match status" value="1"/>
</dbReference>
<dbReference type="RefSeq" id="WP_007087403.1">
    <property type="nucleotide sequence ID" value="NZ_AJLS01000138.1"/>
</dbReference>
<dbReference type="InterPro" id="IPR006016">
    <property type="entry name" value="UspA"/>
</dbReference>
<keyword evidence="2" id="KW-0963">Cytoplasm</keyword>
<evidence type="ECO:0000313" key="4">
    <source>
        <dbReference type="EMBL" id="EKN65092.1"/>
    </source>
</evidence>
<evidence type="ECO:0000259" key="3">
    <source>
        <dbReference type="Pfam" id="PF00582"/>
    </source>
</evidence>